<proteinExistence type="predicted"/>
<keyword evidence="2" id="KW-1185">Reference proteome</keyword>
<evidence type="ECO:0000313" key="2">
    <source>
        <dbReference type="Proteomes" id="UP000001890"/>
    </source>
</evidence>
<dbReference type="AlphaFoldDB" id="D2UGV9"/>
<dbReference type="KEGG" id="xal:XALC_3141"/>
<reference evidence="1 2" key="1">
    <citation type="journal article" date="2009" name="BMC Genomics">
        <title>The complete genome sequence of Xanthomonas albilineans provides new insights into the reductive genome evolution of the xylem-limited Xanthomonadaceae.</title>
        <authorList>
            <person name="Pieretti I."/>
            <person name="Royer M."/>
            <person name="Barbe V."/>
            <person name="Carrere S."/>
            <person name="Koebnik R."/>
            <person name="Cociancich S."/>
            <person name="Couloux A."/>
            <person name="Darrasse A."/>
            <person name="Gouzy J."/>
            <person name="Jacques M.A."/>
            <person name="Lauber E."/>
            <person name="Manceau C."/>
            <person name="Mangenot S."/>
            <person name="Poussier S."/>
            <person name="Segurens B."/>
            <person name="Szurek B."/>
            <person name="Verdier V."/>
            <person name="Arlat M."/>
            <person name="Rott P."/>
        </authorList>
    </citation>
    <scope>NUCLEOTIDE SEQUENCE [LARGE SCALE GENOMIC DNA]</scope>
    <source>
        <strain evidence="2">GPE PC73 / CFBP 7063</strain>
    </source>
</reference>
<sequence length="158" mass="16995">MTRHHRTCDTAGQKNAWRGSASRLLRPILLFLVSISAATGCTAMSNADTSTSTEPFRDQQSTTEAKTQIGHWIVPEMTLADAMRALGARGFSCKPAEPASGKFQSSVLCLRSTPASPPPHQRITAPATPINWFVTLNSKDGALVTDFEVARTPREIGG</sequence>
<organism evidence="1 2">
    <name type="scientific">Xanthomonas albilineans (strain GPE PC73 / CFBP 7063)</name>
    <dbReference type="NCBI Taxonomy" id="380358"/>
    <lineage>
        <taxon>Bacteria</taxon>
        <taxon>Pseudomonadati</taxon>
        <taxon>Pseudomonadota</taxon>
        <taxon>Gammaproteobacteria</taxon>
        <taxon>Lysobacterales</taxon>
        <taxon>Lysobacteraceae</taxon>
        <taxon>Xanthomonas</taxon>
    </lineage>
</organism>
<dbReference type="STRING" id="380358.XALC_3141"/>
<dbReference type="Proteomes" id="UP000001890">
    <property type="component" value="Chromosome"/>
</dbReference>
<dbReference type="EMBL" id="FP565176">
    <property type="protein sequence ID" value="CBA17620.1"/>
    <property type="molecule type" value="Genomic_DNA"/>
</dbReference>
<gene>
    <name evidence="1" type="ordered locus">XALc_3141</name>
</gene>
<evidence type="ECO:0000313" key="1">
    <source>
        <dbReference type="EMBL" id="CBA17620.1"/>
    </source>
</evidence>
<protein>
    <submittedName>
        <fullName evidence="1">Uncharacterized protein</fullName>
    </submittedName>
</protein>
<accession>D2UGV9</accession>
<name>D2UGV9_XANAP</name>